<accession>A0A540R9F5</accession>
<evidence type="ECO:0000313" key="3">
    <source>
        <dbReference type="EMBL" id="TQE44014.1"/>
    </source>
</evidence>
<keyword evidence="1" id="KW-0472">Membrane</keyword>
<sequence length="122" mass="13671">MRTAPLLDIAALVLFALFARAAHPPFTFLGAIDAFWPWAVGALVGWGIVTLVKPRNHYGEGIIVWPSAIIIGMILWTVVNGRMPHYSFLIVASVMSFILMFAWRVVAMRRNARLAKQQAPRR</sequence>
<dbReference type="InterPro" id="IPR021414">
    <property type="entry name" value="DUF3054"/>
</dbReference>
<keyword evidence="4" id="KW-1185">Reference proteome</keyword>
<dbReference type="STRING" id="1686286.GCA_900092335_00255"/>
<keyword evidence="2" id="KW-0732">Signal</keyword>
<dbReference type="AlphaFoldDB" id="A0A540R9F5"/>
<dbReference type="Proteomes" id="UP000318080">
    <property type="component" value="Unassembled WGS sequence"/>
</dbReference>
<feature type="transmembrane region" description="Helical" evidence="1">
    <location>
        <begin position="85"/>
        <end position="106"/>
    </location>
</feature>
<dbReference type="RefSeq" id="WP_066512916.1">
    <property type="nucleotide sequence ID" value="NZ_JADPQA010000001.1"/>
</dbReference>
<name>A0A540R9F5_9CORY</name>
<comment type="caution">
    <text evidence="3">The sequence shown here is derived from an EMBL/GenBank/DDBJ whole genome shotgun (WGS) entry which is preliminary data.</text>
</comment>
<organism evidence="3 4">
    <name type="scientific">Corynebacterium phoceense</name>
    <dbReference type="NCBI Taxonomy" id="1686286"/>
    <lineage>
        <taxon>Bacteria</taxon>
        <taxon>Bacillati</taxon>
        <taxon>Actinomycetota</taxon>
        <taxon>Actinomycetes</taxon>
        <taxon>Mycobacteriales</taxon>
        <taxon>Corynebacteriaceae</taxon>
        <taxon>Corynebacterium</taxon>
    </lineage>
</organism>
<evidence type="ECO:0000313" key="4">
    <source>
        <dbReference type="Proteomes" id="UP000318080"/>
    </source>
</evidence>
<feature type="signal peptide" evidence="2">
    <location>
        <begin position="1"/>
        <end position="21"/>
    </location>
</feature>
<reference evidence="3 4" key="1">
    <citation type="submission" date="2019-06" db="EMBL/GenBank/DDBJ databases">
        <title>Draft genome of C. phoceense Strain 272.</title>
        <authorList>
            <person name="Pacheco L.G.C."/>
            <person name="Barberis C.M."/>
            <person name="Almuzara M.N."/>
            <person name="Traglia G.M."/>
            <person name="Santos C.S."/>
            <person name="Rocha D.J.P.G."/>
            <person name="Aguiar E.R.G.R."/>
            <person name="Vay C.A."/>
        </authorList>
    </citation>
    <scope>NUCLEOTIDE SEQUENCE [LARGE SCALE GENOMIC DNA]</scope>
    <source>
        <strain evidence="3 4">272</strain>
    </source>
</reference>
<evidence type="ECO:0000256" key="1">
    <source>
        <dbReference type="SAM" id="Phobius"/>
    </source>
</evidence>
<gene>
    <name evidence="3" type="ORF">EJK80_04145</name>
</gene>
<keyword evidence="1" id="KW-1133">Transmembrane helix</keyword>
<dbReference type="Pfam" id="PF11255">
    <property type="entry name" value="DUF3054"/>
    <property type="match status" value="1"/>
</dbReference>
<proteinExistence type="predicted"/>
<evidence type="ECO:0000256" key="2">
    <source>
        <dbReference type="SAM" id="SignalP"/>
    </source>
</evidence>
<protein>
    <submittedName>
        <fullName evidence="3">DUF3054 domain-containing protein</fullName>
    </submittedName>
</protein>
<keyword evidence="1" id="KW-0812">Transmembrane</keyword>
<feature type="transmembrane region" description="Helical" evidence="1">
    <location>
        <begin position="61"/>
        <end position="79"/>
    </location>
</feature>
<feature type="transmembrane region" description="Helical" evidence="1">
    <location>
        <begin position="31"/>
        <end position="49"/>
    </location>
</feature>
<dbReference type="GeneID" id="79851614"/>
<feature type="chain" id="PRO_5022089456" evidence="2">
    <location>
        <begin position="22"/>
        <end position="122"/>
    </location>
</feature>
<dbReference type="EMBL" id="VHIR01000004">
    <property type="protein sequence ID" value="TQE44014.1"/>
    <property type="molecule type" value="Genomic_DNA"/>
</dbReference>